<name>A0A2P5E1U6_PARAD</name>
<dbReference type="AlphaFoldDB" id="A0A2P5E1U6"/>
<dbReference type="Proteomes" id="UP000237105">
    <property type="component" value="Unassembled WGS sequence"/>
</dbReference>
<evidence type="ECO:0000313" key="1">
    <source>
        <dbReference type="EMBL" id="PON79522.1"/>
    </source>
</evidence>
<protein>
    <submittedName>
        <fullName evidence="1">Uncharacterized protein</fullName>
    </submittedName>
</protein>
<keyword evidence="2" id="KW-1185">Reference proteome</keyword>
<organism evidence="1 2">
    <name type="scientific">Parasponia andersonii</name>
    <name type="common">Sponia andersonii</name>
    <dbReference type="NCBI Taxonomy" id="3476"/>
    <lineage>
        <taxon>Eukaryota</taxon>
        <taxon>Viridiplantae</taxon>
        <taxon>Streptophyta</taxon>
        <taxon>Embryophyta</taxon>
        <taxon>Tracheophyta</taxon>
        <taxon>Spermatophyta</taxon>
        <taxon>Magnoliopsida</taxon>
        <taxon>eudicotyledons</taxon>
        <taxon>Gunneridae</taxon>
        <taxon>Pentapetalae</taxon>
        <taxon>rosids</taxon>
        <taxon>fabids</taxon>
        <taxon>Rosales</taxon>
        <taxon>Cannabaceae</taxon>
        <taxon>Parasponia</taxon>
    </lineage>
</organism>
<reference evidence="2" key="1">
    <citation type="submission" date="2016-06" db="EMBL/GenBank/DDBJ databases">
        <title>Parallel loss of symbiosis genes in relatives of nitrogen-fixing non-legume Parasponia.</title>
        <authorList>
            <person name="Van Velzen R."/>
            <person name="Holmer R."/>
            <person name="Bu F."/>
            <person name="Rutten L."/>
            <person name="Van Zeijl A."/>
            <person name="Liu W."/>
            <person name="Santuari L."/>
            <person name="Cao Q."/>
            <person name="Sharma T."/>
            <person name="Shen D."/>
            <person name="Roswanjaya Y."/>
            <person name="Wardhani T."/>
            <person name="Kalhor M.S."/>
            <person name="Jansen J."/>
            <person name="Van den Hoogen J."/>
            <person name="Gungor B."/>
            <person name="Hartog M."/>
            <person name="Hontelez J."/>
            <person name="Verver J."/>
            <person name="Yang W.-C."/>
            <person name="Schijlen E."/>
            <person name="Repin R."/>
            <person name="Schilthuizen M."/>
            <person name="Schranz E."/>
            <person name="Heidstra R."/>
            <person name="Miyata K."/>
            <person name="Fedorova E."/>
            <person name="Kohlen W."/>
            <person name="Bisseling T."/>
            <person name="Smit S."/>
            <person name="Geurts R."/>
        </authorList>
    </citation>
    <scope>NUCLEOTIDE SEQUENCE [LARGE SCALE GENOMIC DNA]</scope>
    <source>
        <strain evidence="2">cv. WU1-14</strain>
    </source>
</reference>
<comment type="caution">
    <text evidence="1">The sequence shown here is derived from an EMBL/GenBank/DDBJ whole genome shotgun (WGS) entry which is preliminary data.</text>
</comment>
<gene>
    <name evidence="1" type="ORF">PanWU01x14_012570</name>
</gene>
<proteinExistence type="predicted"/>
<dbReference type="EMBL" id="JXTB01000004">
    <property type="protein sequence ID" value="PON79522.1"/>
    <property type="molecule type" value="Genomic_DNA"/>
</dbReference>
<sequence length="99" mass="10936">MKKYRERKRRTGLIGSSEGTFGIILKSHPALKLKVKLKIIARRSIKEENVILGIASSFPHNKSDAGCIANQKSFKCGFNISSKLFSTGLGRNTSTYTGF</sequence>
<evidence type="ECO:0000313" key="2">
    <source>
        <dbReference type="Proteomes" id="UP000237105"/>
    </source>
</evidence>
<accession>A0A2P5E1U6</accession>